<evidence type="ECO:0000313" key="3">
    <source>
        <dbReference type="EMBL" id="PWY57357.1"/>
    </source>
</evidence>
<feature type="transmembrane region" description="Helical" evidence="1">
    <location>
        <begin position="119"/>
        <end position="142"/>
    </location>
</feature>
<dbReference type="RefSeq" id="WP_110141192.1">
    <property type="nucleotide sequence ID" value="NZ_QHJG01000002.1"/>
</dbReference>
<keyword evidence="1" id="KW-0472">Membrane</keyword>
<reference evidence="2 5" key="1">
    <citation type="submission" date="2018-05" db="EMBL/GenBank/DDBJ databases">
        <title>Legionella qingyii sp.nov., whole genome shotgun sequence.</title>
        <authorList>
            <person name="Wu H."/>
            <person name="Zhu Q."/>
            <person name="Hu C."/>
        </authorList>
    </citation>
    <scope>NUCLEOTIDE SEQUENCE [LARGE SCALE GENOMIC DNA]</scope>
    <source>
        <strain evidence="2 5">HEB18</strain>
    </source>
</reference>
<dbReference type="EMBL" id="RZGX01000001">
    <property type="protein sequence ID" value="RUR26446.1"/>
    <property type="molecule type" value="Genomic_DNA"/>
</dbReference>
<dbReference type="Proteomes" id="UP000287374">
    <property type="component" value="Unassembled WGS sequence"/>
</dbReference>
<dbReference type="OrthoDB" id="5650612at2"/>
<protein>
    <submittedName>
        <fullName evidence="2">Uncharacterized protein</fullName>
    </submittedName>
</protein>
<dbReference type="EMBL" id="QHJG01000004">
    <property type="protein sequence ID" value="PWY57022.1"/>
    <property type="molecule type" value="Genomic_DNA"/>
</dbReference>
<reference evidence="4 6" key="2">
    <citation type="submission" date="2018-12" db="EMBL/GenBank/DDBJ databases">
        <title>Legionella sp,whole genome shotgun sequence.</title>
        <authorList>
            <person name="Wu H."/>
        </authorList>
    </citation>
    <scope>NUCLEOTIDE SEQUENCE [LARGE SCALE GENOMIC DNA]</scope>
    <source>
        <strain evidence="4">Km489</strain>
        <strain evidence="6">km489</strain>
    </source>
</reference>
<evidence type="ECO:0000313" key="2">
    <source>
        <dbReference type="EMBL" id="PWY57022.1"/>
    </source>
</evidence>
<comment type="caution">
    <text evidence="2">The sequence shown here is derived from an EMBL/GenBank/DDBJ whole genome shotgun (WGS) entry which is preliminary data.</text>
</comment>
<feature type="transmembrane region" description="Helical" evidence="1">
    <location>
        <begin position="87"/>
        <end position="107"/>
    </location>
</feature>
<evidence type="ECO:0000313" key="6">
    <source>
        <dbReference type="Proteomes" id="UP000287374"/>
    </source>
</evidence>
<keyword evidence="1" id="KW-0812">Transmembrane</keyword>
<evidence type="ECO:0000313" key="4">
    <source>
        <dbReference type="EMBL" id="RUR26446.1"/>
    </source>
</evidence>
<gene>
    <name evidence="3" type="ORF">DGG96_01160</name>
    <name evidence="2" type="ORF">DGG96_03265</name>
    <name evidence="4" type="ORF">ELY20_00565</name>
</gene>
<accession>A0A317U8Z0</accession>
<sequence>MPRIVQQIPKLATLAAKEIEKSNPHLFFTLYKNTTLPLDLENQYINPLVQDLVNKHGKIYLANIKKRKKLIDERSSAIEEDCCYKKAITLAMVALGTGVHFGIYFILRASGVPHSTTLTFLATIPVTVIVMGCFSPCASILLSKLIARGTVPDIPSEVVDLTEVVEDIESQKNKSHLTV</sequence>
<organism evidence="2 5">
    <name type="scientific">Legionella qingyii</name>
    <dbReference type="NCBI Taxonomy" id="2184757"/>
    <lineage>
        <taxon>Bacteria</taxon>
        <taxon>Pseudomonadati</taxon>
        <taxon>Pseudomonadota</taxon>
        <taxon>Gammaproteobacteria</taxon>
        <taxon>Legionellales</taxon>
        <taxon>Legionellaceae</taxon>
        <taxon>Legionella</taxon>
    </lineage>
</organism>
<dbReference type="Proteomes" id="UP000247152">
    <property type="component" value="Unassembled WGS sequence"/>
</dbReference>
<dbReference type="AlphaFoldDB" id="A0A317U8Z0"/>
<proteinExistence type="predicted"/>
<name>A0A317U8Z0_9GAMM</name>
<keyword evidence="1" id="KW-1133">Transmembrane helix</keyword>
<dbReference type="EMBL" id="QHJG01000002">
    <property type="protein sequence ID" value="PWY57357.1"/>
    <property type="molecule type" value="Genomic_DNA"/>
</dbReference>
<evidence type="ECO:0000256" key="1">
    <source>
        <dbReference type="SAM" id="Phobius"/>
    </source>
</evidence>
<evidence type="ECO:0000313" key="5">
    <source>
        <dbReference type="Proteomes" id="UP000247152"/>
    </source>
</evidence>
<keyword evidence="6" id="KW-1185">Reference proteome</keyword>